<dbReference type="Proteomes" id="UP000199452">
    <property type="component" value="Unassembled WGS sequence"/>
</dbReference>
<evidence type="ECO:0000256" key="4">
    <source>
        <dbReference type="ARBA" id="ARBA00022679"/>
    </source>
</evidence>
<dbReference type="InterPro" id="IPR016195">
    <property type="entry name" value="Pol/histidinol_Pase-like"/>
</dbReference>
<dbReference type="Pfam" id="PF14579">
    <property type="entry name" value="HHH_6"/>
    <property type="match status" value="1"/>
</dbReference>
<dbReference type="InterPro" id="IPR003141">
    <property type="entry name" value="Pol/His_phosphatase_N"/>
</dbReference>
<dbReference type="PROSITE" id="PS50935">
    <property type="entry name" value="SSB"/>
    <property type="match status" value="1"/>
</dbReference>
<dbReference type="Gene3D" id="2.40.50.140">
    <property type="entry name" value="Nucleic acid-binding proteins"/>
    <property type="match status" value="1"/>
</dbReference>
<sequence>MLTTFSAPRLITSSANRNFNQLTAADTSSPNIQYFKYIEMKKFVHLHVHSQYSILDGASSVGGLIKKAKEYEMPACAITDHGNMFGVKLFHKKAKEEGIKSILGCEAYVAKNGRFDRSDKDDRSGHHLILLAQDYEGYKNLTKLVSYSWTEGFYYKPRIDKELLRKYNKGIIASSACLGGEIPQAIMNLGMDEAEKVIQEYQEIFGSNFYLEMQLHRSGNPKIDGDVYQNQVMVNKALFELSKKTGVKCIATNDVHFIKNTDADAHDLLICLNTGKDLDDPNRMRYTKQEYFKSGDEMEKLFADHPEVLDNTLEIADKIENYALNQKPIMPAFPLPPEFTDEMLFLRHITFEGAKKRWGDKLEGALLERVEFELDTIERMGFPSYFLIVWDFIRAAREMGVSVGPGRGSAAGSAVAYSLRITDIDPIKYDLLFERFLNPERISMPDIDIDFDEDGREKVLKWVVNKYGQKRVAHIITFGTMAAKMAIRDVARVLKLPLMEADKLSKMVPERPGTTLASAYKEVPELMNAKTKGDALVMDTLRFAEVLEGSVRQTGVHACGIIIGRNDLEEDIPLSTNKDSELFVTQYDGKHVEDVGLLKMDFLGLKTLSIIMDAIEYAKESKGVDIDIDAIPIDDAETFELFARGDTTALFQFESPGMKKYLRALKPNRFEDLIAMNALYRPGPLEYIPDFCDRKNGRKSIEYDLPEMEEYLHDTYGITVYQEQVMLLSQKLAGFTKGQADTLRKAMGKKLIAMMDELKEKFLAGGAEKGHDKKILEKIWLDWEAFAQYAFNKSHSTCYAWIAYQTAYLKAHYPSEFMAAVLSRNLSDIKKITIFMDECKRMGKQVLGPDVNESSYKFTVDAESNIRFGLGAIKGVGEGAVQNIVECRKAGGKFKDIFDFVERVNLQSVNKKNLECLALAGGFDSFGLKRHQYFATDAKEVTFIESLVRYGSRMQSDKDSSQQSLFGGDLGFAAIGRPEPPISEEWSKLVLLNKEREMVGIYLSSHPMDDYRFELNHFCNTSLAELGNVNELRNKELSFAGMVTGVRNALTKTGKPYGSITIEDYTESFQLTLFGKDYENYRKYFYQGYTLLIKGRVEPRMYNENEFEVRVKSMVMLHDVKAEMVKSLTLKLPLNNITEELVTELRAATDKHKGNVTLKIKVIDPDEKMAIDFFSRAIRINLDNELLQFFEELDLQIAVN</sequence>
<evidence type="ECO:0000256" key="7">
    <source>
        <dbReference type="ARBA" id="ARBA00022932"/>
    </source>
</evidence>
<keyword evidence="4" id="KW-0808">Transferase</keyword>
<dbReference type="InterPro" id="IPR040982">
    <property type="entry name" value="DNA_pol3_finger"/>
</dbReference>
<dbReference type="PANTHER" id="PTHR32294:SF0">
    <property type="entry name" value="DNA POLYMERASE III SUBUNIT ALPHA"/>
    <property type="match status" value="1"/>
</dbReference>
<evidence type="ECO:0000256" key="5">
    <source>
        <dbReference type="ARBA" id="ARBA00022695"/>
    </source>
</evidence>
<dbReference type="NCBIfam" id="TIGR00594">
    <property type="entry name" value="polc"/>
    <property type="match status" value="1"/>
</dbReference>
<dbReference type="InterPro" id="IPR000424">
    <property type="entry name" value="Primosome_PriB/ssb"/>
</dbReference>
<evidence type="ECO:0000256" key="3">
    <source>
        <dbReference type="ARBA" id="ARBA00019114"/>
    </source>
</evidence>
<dbReference type="InterPro" id="IPR011708">
    <property type="entry name" value="DNA_pol3_alpha_NTPase_dom"/>
</dbReference>
<dbReference type="InterPro" id="IPR004805">
    <property type="entry name" value="DnaE2/DnaE/PolC"/>
</dbReference>
<protein>
    <recommendedName>
        <fullName evidence="3">DNA polymerase III subunit alpha</fullName>
        <ecNumber evidence="2">2.7.7.7</ecNumber>
    </recommendedName>
</protein>
<dbReference type="GO" id="GO:0005737">
    <property type="term" value="C:cytoplasm"/>
    <property type="evidence" value="ECO:0007669"/>
    <property type="project" value="UniProtKB-SubCell"/>
</dbReference>
<dbReference type="STRING" id="1640674.SAMN05216323_102623"/>
<evidence type="ECO:0000256" key="9">
    <source>
        <dbReference type="ARBA" id="ARBA00049244"/>
    </source>
</evidence>
<dbReference type="PANTHER" id="PTHR32294">
    <property type="entry name" value="DNA POLYMERASE III SUBUNIT ALPHA"/>
    <property type="match status" value="1"/>
</dbReference>
<dbReference type="InterPro" id="IPR041931">
    <property type="entry name" value="DNA_pol3_alpha_thumb_dom"/>
</dbReference>
<evidence type="ECO:0000313" key="12">
    <source>
        <dbReference type="EMBL" id="SDC33144.1"/>
    </source>
</evidence>
<name>A0A1G6KQ90_9BACT</name>
<dbReference type="NCBIfam" id="NF004226">
    <property type="entry name" value="PRK05673.1"/>
    <property type="match status" value="1"/>
</dbReference>
<dbReference type="AlphaFoldDB" id="A0A1G6KQ90"/>
<dbReference type="SMART" id="SM00481">
    <property type="entry name" value="POLIIIAc"/>
    <property type="match status" value="1"/>
</dbReference>
<dbReference type="EC" id="2.7.7.7" evidence="2"/>
<dbReference type="InterPro" id="IPR029460">
    <property type="entry name" value="DNAPol_HHH"/>
</dbReference>
<feature type="domain" description="Polymerase/histidinol phosphatase N-terminal" evidence="11">
    <location>
        <begin position="44"/>
        <end position="111"/>
    </location>
</feature>
<keyword evidence="7" id="KW-0239">DNA-directed DNA polymerase</keyword>
<evidence type="ECO:0000259" key="11">
    <source>
        <dbReference type="SMART" id="SM00481"/>
    </source>
</evidence>
<dbReference type="GO" id="GO:0008408">
    <property type="term" value="F:3'-5' exonuclease activity"/>
    <property type="evidence" value="ECO:0007669"/>
    <property type="project" value="InterPro"/>
</dbReference>
<dbReference type="GO" id="GO:0003887">
    <property type="term" value="F:DNA-directed DNA polymerase activity"/>
    <property type="evidence" value="ECO:0007669"/>
    <property type="project" value="UniProtKB-KW"/>
</dbReference>
<keyword evidence="8 10" id="KW-0238">DNA-binding</keyword>
<keyword evidence="5" id="KW-0548">Nucleotidyltransferase</keyword>
<dbReference type="CDD" id="cd04485">
    <property type="entry name" value="DnaE_OBF"/>
    <property type="match status" value="1"/>
</dbReference>
<dbReference type="InterPro" id="IPR004365">
    <property type="entry name" value="NA-bd_OB_tRNA"/>
</dbReference>
<organism evidence="12 13">
    <name type="scientific">Williamwhitmania taraxaci</name>
    <dbReference type="NCBI Taxonomy" id="1640674"/>
    <lineage>
        <taxon>Bacteria</taxon>
        <taxon>Pseudomonadati</taxon>
        <taxon>Bacteroidota</taxon>
        <taxon>Bacteroidia</taxon>
        <taxon>Bacteroidales</taxon>
        <taxon>Williamwhitmaniaceae</taxon>
        <taxon>Williamwhitmania</taxon>
    </lineage>
</organism>
<keyword evidence="13" id="KW-1185">Reference proteome</keyword>
<dbReference type="Pfam" id="PF02811">
    <property type="entry name" value="PHP"/>
    <property type="match status" value="1"/>
</dbReference>
<dbReference type="GO" id="GO:0003697">
    <property type="term" value="F:single-stranded DNA binding"/>
    <property type="evidence" value="ECO:0007669"/>
    <property type="project" value="InterPro"/>
</dbReference>
<evidence type="ECO:0000256" key="1">
    <source>
        <dbReference type="ARBA" id="ARBA00004496"/>
    </source>
</evidence>
<reference evidence="12 13" key="1">
    <citation type="submission" date="2016-09" db="EMBL/GenBank/DDBJ databases">
        <authorList>
            <person name="Capua I."/>
            <person name="De Benedictis P."/>
            <person name="Joannis T."/>
            <person name="Lombin L.H."/>
            <person name="Cattoli G."/>
        </authorList>
    </citation>
    <scope>NUCLEOTIDE SEQUENCE [LARGE SCALE GENOMIC DNA]</scope>
    <source>
        <strain evidence="12 13">A7P-90m</strain>
    </source>
</reference>
<dbReference type="EMBL" id="FMYP01000026">
    <property type="protein sequence ID" value="SDC33144.1"/>
    <property type="molecule type" value="Genomic_DNA"/>
</dbReference>
<evidence type="ECO:0000256" key="6">
    <source>
        <dbReference type="ARBA" id="ARBA00022705"/>
    </source>
</evidence>
<accession>A0A1G6KQ90</accession>
<evidence type="ECO:0000256" key="2">
    <source>
        <dbReference type="ARBA" id="ARBA00012417"/>
    </source>
</evidence>
<dbReference type="GO" id="GO:0006260">
    <property type="term" value="P:DNA replication"/>
    <property type="evidence" value="ECO:0007669"/>
    <property type="project" value="UniProtKB-KW"/>
</dbReference>
<dbReference type="SUPFAM" id="SSF89550">
    <property type="entry name" value="PHP domain-like"/>
    <property type="match status" value="1"/>
</dbReference>
<dbReference type="Pfam" id="PF17657">
    <property type="entry name" value="DNA_pol3_finger"/>
    <property type="match status" value="1"/>
</dbReference>
<dbReference type="Gene3D" id="3.20.20.140">
    <property type="entry name" value="Metal-dependent hydrolases"/>
    <property type="match status" value="1"/>
</dbReference>
<keyword evidence="6" id="KW-0235">DNA replication</keyword>
<proteinExistence type="predicted"/>
<dbReference type="InterPro" id="IPR012340">
    <property type="entry name" value="NA-bd_OB-fold"/>
</dbReference>
<dbReference type="InterPro" id="IPR004013">
    <property type="entry name" value="PHP_dom"/>
</dbReference>
<comment type="catalytic activity">
    <reaction evidence="9">
        <text>DNA(n) + a 2'-deoxyribonucleoside 5'-triphosphate = DNA(n+1) + diphosphate</text>
        <dbReference type="Rhea" id="RHEA:22508"/>
        <dbReference type="Rhea" id="RHEA-COMP:17339"/>
        <dbReference type="Rhea" id="RHEA-COMP:17340"/>
        <dbReference type="ChEBI" id="CHEBI:33019"/>
        <dbReference type="ChEBI" id="CHEBI:61560"/>
        <dbReference type="ChEBI" id="CHEBI:173112"/>
        <dbReference type="EC" id="2.7.7.7"/>
    </reaction>
</comment>
<dbReference type="CDD" id="cd12113">
    <property type="entry name" value="PHP_PolIIIA_DnaE3"/>
    <property type="match status" value="1"/>
</dbReference>
<evidence type="ECO:0000256" key="10">
    <source>
        <dbReference type="PROSITE-ProRule" id="PRU00252"/>
    </source>
</evidence>
<dbReference type="Pfam" id="PF01336">
    <property type="entry name" value="tRNA_anti-codon"/>
    <property type="match status" value="1"/>
</dbReference>
<evidence type="ECO:0000313" key="13">
    <source>
        <dbReference type="Proteomes" id="UP000199452"/>
    </source>
</evidence>
<evidence type="ECO:0000256" key="8">
    <source>
        <dbReference type="ARBA" id="ARBA00023125"/>
    </source>
</evidence>
<dbReference type="Gene3D" id="1.10.150.870">
    <property type="match status" value="1"/>
</dbReference>
<gene>
    <name evidence="12" type="ORF">SAMN05216323_102623</name>
</gene>
<dbReference type="Gene3D" id="1.10.10.1600">
    <property type="entry name" value="Bacterial DNA polymerase III alpha subunit, thumb domain"/>
    <property type="match status" value="1"/>
</dbReference>
<comment type="subcellular location">
    <subcellularLocation>
        <location evidence="1">Cytoplasm</location>
    </subcellularLocation>
</comment>
<dbReference type="Pfam" id="PF07733">
    <property type="entry name" value="DNA_pol3_alpha"/>
    <property type="match status" value="1"/>
</dbReference>